<comment type="caution">
    <text evidence="2">The sequence shown here is derived from an EMBL/GenBank/DDBJ whole genome shotgun (WGS) entry which is preliminary data.</text>
</comment>
<feature type="region of interest" description="Disordered" evidence="1">
    <location>
        <begin position="239"/>
        <end position="262"/>
    </location>
</feature>
<accession>A0A9P7Y857</accession>
<evidence type="ECO:0000256" key="1">
    <source>
        <dbReference type="SAM" id="MobiDB-lite"/>
    </source>
</evidence>
<keyword evidence="3" id="KW-1185">Reference proteome</keyword>
<organism evidence="2 3">
    <name type="scientific">Amylocarpus encephaloides</name>
    <dbReference type="NCBI Taxonomy" id="45428"/>
    <lineage>
        <taxon>Eukaryota</taxon>
        <taxon>Fungi</taxon>
        <taxon>Dikarya</taxon>
        <taxon>Ascomycota</taxon>
        <taxon>Pezizomycotina</taxon>
        <taxon>Leotiomycetes</taxon>
        <taxon>Helotiales</taxon>
        <taxon>Helotiales incertae sedis</taxon>
        <taxon>Amylocarpus</taxon>
    </lineage>
</organism>
<dbReference type="Proteomes" id="UP000824998">
    <property type="component" value="Unassembled WGS sequence"/>
</dbReference>
<dbReference type="EMBL" id="MU251806">
    <property type="protein sequence ID" value="KAG9229163.1"/>
    <property type="molecule type" value="Genomic_DNA"/>
</dbReference>
<reference evidence="2" key="1">
    <citation type="journal article" date="2021" name="IMA Fungus">
        <title>Genomic characterization of three marine fungi, including Emericellopsis atlantica sp. nov. with signatures of a generalist lifestyle and marine biomass degradation.</title>
        <authorList>
            <person name="Hagestad O.C."/>
            <person name="Hou L."/>
            <person name="Andersen J.H."/>
            <person name="Hansen E.H."/>
            <person name="Altermark B."/>
            <person name="Li C."/>
            <person name="Kuhnert E."/>
            <person name="Cox R.J."/>
            <person name="Crous P.W."/>
            <person name="Spatafora J.W."/>
            <person name="Lail K."/>
            <person name="Amirebrahimi M."/>
            <person name="Lipzen A."/>
            <person name="Pangilinan J."/>
            <person name="Andreopoulos W."/>
            <person name="Hayes R.D."/>
            <person name="Ng V."/>
            <person name="Grigoriev I.V."/>
            <person name="Jackson S.A."/>
            <person name="Sutton T.D.S."/>
            <person name="Dobson A.D.W."/>
            <person name="Rama T."/>
        </authorList>
    </citation>
    <scope>NUCLEOTIDE SEQUENCE</scope>
    <source>
        <strain evidence="2">TRa018bII</strain>
    </source>
</reference>
<proteinExistence type="predicted"/>
<sequence length="262" mass="29511">MPLPSSPLASLSLPPYILPPYILPPYILPPYIRTLYDRSFTLFSISPSSATSQPTSRRTTAPAPFPLHVPGFPVPLRFHFFASLPSDGEFLFFFFFFLLHVVLLDTTFACEGVPEFWSGLGGGGGRRGRAVVVSNGEESFPNEEDTRSSCGIFGGQGQLIAVRRLVFSFLLFGVSIKMSFLVRLTSRLLWLSWNRRVGNAEFDPHLTSQHHRWARRPKISTAQRPNIPILIHTKNQPLSMSTYTSNGKEKGRRKQTEFPRAR</sequence>
<evidence type="ECO:0000313" key="3">
    <source>
        <dbReference type="Proteomes" id="UP000824998"/>
    </source>
</evidence>
<protein>
    <submittedName>
        <fullName evidence="2">Uncharacterized protein</fullName>
    </submittedName>
</protein>
<evidence type="ECO:0000313" key="2">
    <source>
        <dbReference type="EMBL" id="KAG9229163.1"/>
    </source>
</evidence>
<dbReference type="AlphaFoldDB" id="A0A9P7Y857"/>
<name>A0A9P7Y857_9HELO</name>
<gene>
    <name evidence="2" type="ORF">BJ875DRAFT_207452</name>
</gene>